<evidence type="ECO:0000259" key="17">
    <source>
        <dbReference type="Pfam" id="PF21436"/>
    </source>
</evidence>
<feature type="transmembrane region" description="Helical" evidence="15">
    <location>
        <begin position="194"/>
        <end position="214"/>
    </location>
</feature>
<feature type="domain" description="Oligosaccharyl transferase STT3 N-terminal" evidence="16">
    <location>
        <begin position="165"/>
        <end position="230"/>
    </location>
</feature>
<dbReference type="EC" id="2.4.99.18" evidence="18"/>
<feature type="domain" description="STT3/PglB/AglB core" evidence="17">
    <location>
        <begin position="576"/>
        <end position="694"/>
    </location>
</feature>
<dbReference type="InterPro" id="IPR048307">
    <property type="entry name" value="STT3_N"/>
</dbReference>
<dbReference type="InterPro" id="IPR048999">
    <property type="entry name" value="STT3-PglB_core"/>
</dbReference>
<evidence type="ECO:0000256" key="14">
    <source>
        <dbReference type="SAM" id="MobiDB-lite"/>
    </source>
</evidence>
<keyword evidence="19" id="KW-1185">Reference proteome</keyword>
<evidence type="ECO:0000256" key="1">
    <source>
        <dbReference type="ARBA" id="ARBA00001936"/>
    </source>
</evidence>
<evidence type="ECO:0000256" key="13">
    <source>
        <dbReference type="ARBA" id="ARBA00023211"/>
    </source>
</evidence>
<evidence type="ECO:0000256" key="11">
    <source>
        <dbReference type="ARBA" id="ARBA00022989"/>
    </source>
</evidence>
<comment type="cofactor">
    <cofactor evidence="2">
        <name>Mg(2+)</name>
        <dbReference type="ChEBI" id="CHEBI:18420"/>
    </cofactor>
</comment>
<feature type="region of interest" description="Disordered" evidence="14">
    <location>
        <begin position="1"/>
        <end position="44"/>
    </location>
</feature>
<dbReference type="PANTHER" id="PTHR13872:SF1">
    <property type="entry name" value="DOLICHYL-DIPHOSPHOOLIGOSACCHARIDE--PROTEIN GLYCOSYLTRANSFERASE SUBUNIT STT3B"/>
    <property type="match status" value="1"/>
</dbReference>
<feature type="transmembrane region" description="Helical" evidence="15">
    <location>
        <begin position="288"/>
        <end position="305"/>
    </location>
</feature>
<evidence type="ECO:0000256" key="12">
    <source>
        <dbReference type="ARBA" id="ARBA00023136"/>
    </source>
</evidence>
<feature type="transmembrane region" description="Helical" evidence="15">
    <location>
        <begin position="161"/>
        <end position="188"/>
    </location>
</feature>
<dbReference type="Pfam" id="PF21436">
    <property type="entry name" value="STT3-PglB_core"/>
    <property type="match status" value="1"/>
</dbReference>
<dbReference type="Pfam" id="PF02516">
    <property type="entry name" value="STT3"/>
    <property type="match status" value="1"/>
</dbReference>
<evidence type="ECO:0000313" key="19">
    <source>
        <dbReference type="Proteomes" id="UP000539075"/>
    </source>
</evidence>
<feature type="compositionally biased region" description="Polar residues" evidence="14">
    <location>
        <begin position="17"/>
        <end position="30"/>
    </location>
</feature>
<reference evidence="18 19" key="1">
    <citation type="submission" date="2020-08" db="EMBL/GenBank/DDBJ databases">
        <title>Genomic Encyclopedia of Type Strains, Phase IV (KMG-IV): sequencing the most valuable type-strain genomes for metagenomic binning, comparative biology and taxonomic classification.</title>
        <authorList>
            <person name="Goeker M."/>
        </authorList>
    </citation>
    <scope>NUCLEOTIDE SEQUENCE [LARGE SCALE GENOMIC DNA]</scope>
    <source>
        <strain evidence="18 19">DSM 11275</strain>
    </source>
</reference>
<dbReference type="AlphaFoldDB" id="A0A7W8C302"/>
<evidence type="ECO:0000256" key="8">
    <source>
        <dbReference type="ARBA" id="ARBA00022692"/>
    </source>
</evidence>
<evidence type="ECO:0000256" key="4">
    <source>
        <dbReference type="ARBA" id="ARBA00004922"/>
    </source>
</evidence>
<evidence type="ECO:0000256" key="7">
    <source>
        <dbReference type="ARBA" id="ARBA00022679"/>
    </source>
</evidence>
<dbReference type="GO" id="GO:0012505">
    <property type="term" value="C:endomembrane system"/>
    <property type="evidence" value="ECO:0007669"/>
    <property type="project" value="UniProtKB-SubCell"/>
</dbReference>
<evidence type="ECO:0000256" key="10">
    <source>
        <dbReference type="ARBA" id="ARBA00022842"/>
    </source>
</evidence>
<feature type="transmembrane region" description="Helical" evidence="15">
    <location>
        <begin position="221"/>
        <end position="243"/>
    </location>
</feature>
<feature type="transmembrane region" description="Helical" evidence="15">
    <location>
        <begin position="86"/>
        <end position="104"/>
    </location>
</feature>
<feature type="transmembrane region" description="Helical" evidence="15">
    <location>
        <begin position="338"/>
        <end position="366"/>
    </location>
</feature>
<dbReference type="PANTHER" id="PTHR13872">
    <property type="entry name" value="DOLICHYL-DIPHOSPHOOLIGOSACCHARIDE--PROTEIN GLYCOSYLTRANSFERASE SUBUNIT"/>
    <property type="match status" value="1"/>
</dbReference>
<name>A0A7W8C302_9BACT</name>
<dbReference type="Proteomes" id="UP000539075">
    <property type="component" value="Unassembled WGS sequence"/>
</dbReference>
<proteinExistence type="inferred from homology"/>
<evidence type="ECO:0000256" key="15">
    <source>
        <dbReference type="SAM" id="Phobius"/>
    </source>
</evidence>
<feature type="transmembrane region" description="Helical" evidence="15">
    <location>
        <begin position="312"/>
        <end position="332"/>
    </location>
</feature>
<keyword evidence="11 15" id="KW-1133">Transmembrane helix</keyword>
<gene>
    <name evidence="18" type="ORF">HNQ38_001367</name>
</gene>
<dbReference type="Gene3D" id="3.40.1380.40">
    <property type="match status" value="1"/>
</dbReference>
<keyword evidence="9" id="KW-0479">Metal-binding</keyword>
<dbReference type="GO" id="GO:0004579">
    <property type="term" value="F:dolichyl-diphosphooligosaccharide-protein glycotransferase activity"/>
    <property type="evidence" value="ECO:0007669"/>
    <property type="project" value="UniProtKB-EC"/>
</dbReference>
<dbReference type="InterPro" id="IPR003674">
    <property type="entry name" value="Oligo_trans_STT3"/>
</dbReference>
<evidence type="ECO:0000256" key="6">
    <source>
        <dbReference type="ARBA" id="ARBA00022676"/>
    </source>
</evidence>
<feature type="transmembrane region" description="Helical" evidence="15">
    <location>
        <begin position="497"/>
        <end position="516"/>
    </location>
</feature>
<dbReference type="GO" id="GO:0046872">
    <property type="term" value="F:metal ion binding"/>
    <property type="evidence" value="ECO:0007669"/>
    <property type="project" value="UniProtKB-KW"/>
</dbReference>
<evidence type="ECO:0000256" key="2">
    <source>
        <dbReference type="ARBA" id="ARBA00001946"/>
    </source>
</evidence>
<comment type="pathway">
    <text evidence="4">Protein modification; protein glycosylation.</text>
</comment>
<evidence type="ECO:0000256" key="9">
    <source>
        <dbReference type="ARBA" id="ARBA00022723"/>
    </source>
</evidence>
<accession>A0A7W8C302</accession>
<comment type="similarity">
    <text evidence="5">Belongs to the STT3 family.</text>
</comment>
<keyword evidence="7 18" id="KW-0808">Transferase</keyword>
<comment type="caution">
    <text evidence="18">The sequence shown here is derived from an EMBL/GenBank/DDBJ whole genome shotgun (WGS) entry which is preliminary data.</text>
</comment>
<organism evidence="18 19">
    <name type="scientific">Desulfovibrio intestinalis</name>
    <dbReference type="NCBI Taxonomy" id="58621"/>
    <lineage>
        <taxon>Bacteria</taxon>
        <taxon>Pseudomonadati</taxon>
        <taxon>Thermodesulfobacteriota</taxon>
        <taxon>Desulfovibrionia</taxon>
        <taxon>Desulfovibrionales</taxon>
        <taxon>Desulfovibrionaceae</taxon>
        <taxon>Desulfovibrio</taxon>
    </lineage>
</organism>
<dbReference type="RefSeq" id="WP_246388026.1">
    <property type="nucleotide sequence ID" value="NZ_JACHGO010000003.1"/>
</dbReference>
<evidence type="ECO:0000259" key="16">
    <source>
        <dbReference type="Pfam" id="PF02516"/>
    </source>
</evidence>
<dbReference type="UniPathway" id="UPA00378"/>
<dbReference type="EMBL" id="JACHGO010000003">
    <property type="protein sequence ID" value="MBB5143279.1"/>
    <property type="molecule type" value="Genomic_DNA"/>
</dbReference>
<feature type="transmembrane region" description="Helical" evidence="15">
    <location>
        <begin position="528"/>
        <end position="551"/>
    </location>
</feature>
<comment type="cofactor">
    <cofactor evidence="1">
        <name>Mn(2+)</name>
        <dbReference type="ChEBI" id="CHEBI:29035"/>
    </cofactor>
</comment>
<protein>
    <submittedName>
        <fullName evidence="18">Dolichyl-diphosphooligosaccharide--protein glycosyltransferase</fullName>
        <ecNumber evidence="18">2.4.99.18</ecNumber>
    </submittedName>
</protein>
<comment type="subcellular location">
    <subcellularLocation>
        <location evidence="3">Endomembrane system</location>
        <topology evidence="3">Multi-pass membrane protein</topology>
    </subcellularLocation>
</comment>
<keyword evidence="12 15" id="KW-0472">Membrane</keyword>
<keyword evidence="6 18" id="KW-0328">Glycosyltransferase</keyword>
<dbReference type="GO" id="GO:0016020">
    <property type="term" value="C:membrane"/>
    <property type="evidence" value="ECO:0007669"/>
    <property type="project" value="InterPro"/>
</dbReference>
<sequence length="828" mass="91397">MPQQSTAPDHAHATTVPAESTENSSFTGMDQESESPKTLHATSDAVNGAGSVEGVRLTHAQGLGHPWALPRATHLGFPPGPDVAGYWLRGFFWGVVTLVLAFALRMLEWPSWQNPEFRLGSQWLLATHDAYHWVAGAEGIGLAVGHPMAEMLRWMADALGTYPAAVAFWFPAVLASLVALIVFAWVWALGSMEAGVAAGLLTSLAPGFLARTLLGYYDTDLVTLFFPLLMTLAPASWAMRYMLLPQMVLRRLAIGSGIMTARRLFSRGVPDAVLAGRLRQAEHLGNPLRWQWVVLLGCSGVISWWTQEWHSVFPYLIRYNVLLLAFMSLIMAPRGRRALLLLGSLAYALPTLTGPIGLIFSLLLLLAGTRPGLKARRFLCRPWVLALLWVGVAGLLVRGEILATLMNHVNAYLKHAGDVKSTGGGAALMYPSVNQSVIEVQDLSFAALFPYFHPWMEAAILGLVGFFVVIVRRPGALFLLPLAALGILSTKLGGRMVMFGAPVVAVGLALPLYWVLQRLLRTSLRGAVAGLLTSAVLTALMVVPFVEMIPAMSQGPMINRRHAEALTRARTMTPQDSMLWLWWDWGYAAHYFSHRATIADGAQHAGPSLYLPAAVFATDNARFARQLIRYTALRGNEPGNVFDGLDGNSAQALMDKLRSDETPLIEAKGKLYLVVSFEMLRLGFWISNFGNWNFVTNTGEGGALSIVPQELAYRLDTGEVRLEGSTSAIYASSINVFEETGVTRRNYVQEWFDAHPNATQQQQQEFLSKRRNINFFFNRVTDEKLAMDEGLYNSLMVQLLMGEPQNPRFSPYFKLVYDNVFARIYEVL</sequence>
<keyword evidence="8 15" id="KW-0812">Transmembrane</keyword>
<evidence type="ECO:0000313" key="18">
    <source>
        <dbReference type="EMBL" id="MBB5143279.1"/>
    </source>
</evidence>
<keyword evidence="10" id="KW-0460">Magnesium</keyword>
<keyword evidence="13" id="KW-0464">Manganese</keyword>
<feature type="transmembrane region" description="Helical" evidence="15">
    <location>
        <begin position="458"/>
        <end position="485"/>
    </location>
</feature>
<feature type="transmembrane region" description="Helical" evidence="15">
    <location>
        <begin position="378"/>
        <end position="397"/>
    </location>
</feature>
<evidence type="ECO:0000256" key="3">
    <source>
        <dbReference type="ARBA" id="ARBA00004127"/>
    </source>
</evidence>
<evidence type="ECO:0000256" key="5">
    <source>
        <dbReference type="ARBA" id="ARBA00010810"/>
    </source>
</evidence>